<accession>F7ZIN3</accession>
<keyword evidence="4" id="KW-1185">Reference proteome</keyword>
<protein>
    <submittedName>
        <fullName evidence="3">Response regulator</fullName>
    </submittedName>
</protein>
<dbReference type="RefSeq" id="WP_013961685.1">
    <property type="nucleotide sequence ID" value="NC_015730.1"/>
</dbReference>
<evidence type="ECO:0000313" key="3">
    <source>
        <dbReference type="EMBL" id="AEI93752.1"/>
    </source>
</evidence>
<dbReference type="OrthoDB" id="9793549at2"/>
<dbReference type="GO" id="GO:0000160">
    <property type="term" value="P:phosphorelay signal transduction system"/>
    <property type="evidence" value="ECO:0007669"/>
    <property type="project" value="InterPro"/>
</dbReference>
<evidence type="ECO:0000313" key="4">
    <source>
        <dbReference type="Proteomes" id="UP000001353"/>
    </source>
</evidence>
<name>F7ZIN3_ROSLO</name>
<dbReference type="AlphaFoldDB" id="F7ZIN3"/>
<reference evidence="3 4" key="1">
    <citation type="journal article" date="2011" name="BMC Genomics">
        <title>Comparative genome analysis and genome-guided physiological analysis of Roseobacter litoralis.</title>
        <authorList>
            <person name="Kalhoefer D."/>
            <person name="Thole S."/>
            <person name="Voget S."/>
            <person name="Lehmann R."/>
            <person name="Liesegang H."/>
            <person name="Wollher A."/>
            <person name="Daniel R."/>
            <person name="Simon M."/>
            <person name="Brinkhoff T."/>
        </authorList>
    </citation>
    <scope>NUCLEOTIDE SEQUENCE [LARGE SCALE GENOMIC DNA]</scope>
    <source>
        <strain evidence="4">ATCC 49566 / DSM 6996 / JCM 21268 / NBRC 15278 / OCh 149</strain>
    </source>
</reference>
<dbReference type="Proteomes" id="UP000001353">
    <property type="component" value="Chromosome"/>
</dbReference>
<dbReference type="Gene3D" id="3.40.50.2300">
    <property type="match status" value="1"/>
</dbReference>
<dbReference type="STRING" id="391595.RLO149_c017600"/>
<dbReference type="HOGENOM" id="CLU_000445_69_17_5"/>
<dbReference type="eggNOG" id="COG0784">
    <property type="taxonomic scope" value="Bacteria"/>
</dbReference>
<dbReference type="PANTHER" id="PTHR44520">
    <property type="entry name" value="RESPONSE REGULATOR RCP1-RELATED"/>
    <property type="match status" value="1"/>
</dbReference>
<dbReference type="InterPro" id="IPR052893">
    <property type="entry name" value="TCS_response_regulator"/>
</dbReference>
<proteinExistence type="predicted"/>
<sequence>MHVLIVEDSDDDFEATLRALDLDKVGGVKISRSLGGQNAWELLLAQSSNDEQASDQNCQFVILDLNMPGLDGRGLLSKMKAHDRIKLIPVAVLSTSDDKSDVDACYRKGANAFIRKPVNWEDFVKKMSSLKAFWFQQAELPSWR</sequence>
<dbReference type="SUPFAM" id="SSF52172">
    <property type="entry name" value="CheY-like"/>
    <property type="match status" value="1"/>
</dbReference>
<dbReference type="InterPro" id="IPR001789">
    <property type="entry name" value="Sig_transdc_resp-reg_receiver"/>
</dbReference>
<dbReference type="CDD" id="cd17557">
    <property type="entry name" value="REC_Rcp-like"/>
    <property type="match status" value="1"/>
</dbReference>
<gene>
    <name evidence="3" type="ordered locus">RLO149_c017600</name>
</gene>
<dbReference type="Pfam" id="PF00072">
    <property type="entry name" value="Response_reg"/>
    <property type="match status" value="1"/>
</dbReference>
<dbReference type="PROSITE" id="PS50110">
    <property type="entry name" value="RESPONSE_REGULATORY"/>
    <property type="match status" value="1"/>
</dbReference>
<organism evidence="3 4">
    <name type="scientific">Roseobacter litoralis (strain ATCC 49566 / DSM 6996 / JCM 21268 / NBRC 15278 / OCh 149)</name>
    <dbReference type="NCBI Taxonomy" id="391595"/>
    <lineage>
        <taxon>Bacteria</taxon>
        <taxon>Pseudomonadati</taxon>
        <taxon>Pseudomonadota</taxon>
        <taxon>Alphaproteobacteria</taxon>
        <taxon>Rhodobacterales</taxon>
        <taxon>Roseobacteraceae</taxon>
        <taxon>Roseobacter</taxon>
    </lineage>
</organism>
<dbReference type="InterPro" id="IPR011006">
    <property type="entry name" value="CheY-like_superfamily"/>
</dbReference>
<dbReference type="EMBL" id="CP002623">
    <property type="protein sequence ID" value="AEI93752.1"/>
    <property type="molecule type" value="Genomic_DNA"/>
</dbReference>
<keyword evidence="1" id="KW-0597">Phosphoprotein</keyword>
<dbReference type="KEGG" id="rli:RLO149_c017600"/>
<feature type="modified residue" description="4-aspartylphosphate" evidence="1">
    <location>
        <position position="64"/>
    </location>
</feature>
<dbReference type="SMART" id="SM00448">
    <property type="entry name" value="REC"/>
    <property type="match status" value="1"/>
</dbReference>
<evidence type="ECO:0000259" key="2">
    <source>
        <dbReference type="PROSITE" id="PS50110"/>
    </source>
</evidence>
<evidence type="ECO:0000256" key="1">
    <source>
        <dbReference type="PROSITE-ProRule" id="PRU00169"/>
    </source>
</evidence>
<feature type="domain" description="Response regulatory" evidence="2">
    <location>
        <begin position="2"/>
        <end position="131"/>
    </location>
</feature>